<reference evidence="3" key="2">
    <citation type="journal article" date="2021" name="World Allergy Organ. J.">
        <title>Chromosome-level assembly of Dermatophagoides farinae genome and transcriptome reveals two novel allergens Der f 37 and Der f 39.</title>
        <authorList>
            <person name="Chen J."/>
            <person name="Cai Z."/>
            <person name="Fan D."/>
            <person name="Hu J."/>
            <person name="Hou Y."/>
            <person name="He Y."/>
            <person name="Zhang Z."/>
            <person name="Zhao Z."/>
            <person name="Gao P."/>
            <person name="Hu W."/>
            <person name="Sun J."/>
            <person name="Li J."/>
            <person name="Ji K."/>
        </authorList>
    </citation>
    <scope>NUCLEOTIDE SEQUENCE</scope>
    <source>
        <strain evidence="3">JKM2019</strain>
    </source>
</reference>
<evidence type="ECO:0000256" key="2">
    <source>
        <dbReference type="SAM" id="Phobius"/>
    </source>
</evidence>
<accession>A0A9D4NZY0</accession>
<proteinExistence type="predicted"/>
<keyword evidence="2" id="KW-1133">Transmembrane helix</keyword>
<keyword evidence="2" id="KW-0472">Membrane</keyword>
<gene>
    <name evidence="3" type="ORF">HUG17_4461</name>
</gene>
<feature type="transmembrane region" description="Helical" evidence="2">
    <location>
        <begin position="12"/>
        <end position="37"/>
    </location>
</feature>
<feature type="compositionally biased region" description="Basic and acidic residues" evidence="1">
    <location>
        <begin position="240"/>
        <end position="249"/>
    </location>
</feature>
<feature type="transmembrane region" description="Helical" evidence="2">
    <location>
        <begin position="135"/>
        <end position="157"/>
    </location>
</feature>
<feature type="transmembrane region" description="Helical" evidence="2">
    <location>
        <begin position="57"/>
        <end position="77"/>
    </location>
</feature>
<organism evidence="3">
    <name type="scientific">Dermatophagoides farinae</name>
    <name type="common">American house dust mite</name>
    <dbReference type="NCBI Taxonomy" id="6954"/>
    <lineage>
        <taxon>Eukaryota</taxon>
        <taxon>Metazoa</taxon>
        <taxon>Ecdysozoa</taxon>
        <taxon>Arthropoda</taxon>
        <taxon>Chelicerata</taxon>
        <taxon>Arachnida</taxon>
        <taxon>Acari</taxon>
        <taxon>Acariformes</taxon>
        <taxon>Sarcoptiformes</taxon>
        <taxon>Astigmata</taxon>
        <taxon>Psoroptidia</taxon>
        <taxon>Analgoidea</taxon>
        <taxon>Pyroglyphidae</taxon>
        <taxon>Dermatophagoidinae</taxon>
        <taxon>Dermatophagoides</taxon>
    </lineage>
</organism>
<feature type="region of interest" description="Disordered" evidence="1">
    <location>
        <begin position="97"/>
        <end position="123"/>
    </location>
</feature>
<feature type="region of interest" description="Disordered" evidence="1">
    <location>
        <begin position="228"/>
        <end position="249"/>
    </location>
</feature>
<evidence type="ECO:0000313" key="3">
    <source>
        <dbReference type="EMBL" id="KAH7641417.1"/>
    </source>
</evidence>
<reference evidence="3" key="1">
    <citation type="submission" date="2020-06" db="EMBL/GenBank/DDBJ databases">
        <authorList>
            <person name="Ji K."/>
            <person name="Li J."/>
        </authorList>
    </citation>
    <scope>NUCLEOTIDE SEQUENCE</scope>
    <source>
        <strain evidence="3">JKM2019</strain>
        <tissue evidence="3">Whole body</tissue>
    </source>
</reference>
<dbReference type="Proteomes" id="UP000828236">
    <property type="component" value="Unassembled WGS sequence"/>
</dbReference>
<sequence>MFNQHNKWTIWFKLLHISVIVIAFGLLCLLVGYWTAFIKYVRIIATTRGFHHLPYELYFICSGALFAIIGSFIYTRVTRTIDRFNERLSNYILFNNRLQPHPQPQPQPNRQNHQHRKHYYPHEQQQQQQQISSSINNVATTIIGIIIIVAGAIVTMLKRIRFVSGWNKSGVYLGKGIAKWSGEITIIVGLIIAIIGYICYRQCLKRIDLYIKNLQDENDDQRVMRKHNDHDYDEIPASRSSEEKKQFLD</sequence>
<dbReference type="EMBL" id="SDOV01000004">
    <property type="protein sequence ID" value="KAH7641417.1"/>
    <property type="molecule type" value="Genomic_DNA"/>
</dbReference>
<protein>
    <submittedName>
        <fullName evidence="3">Uncharacterized protein</fullName>
    </submittedName>
</protein>
<feature type="transmembrane region" description="Helical" evidence="2">
    <location>
        <begin position="177"/>
        <end position="200"/>
    </location>
</feature>
<evidence type="ECO:0000256" key="1">
    <source>
        <dbReference type="SAM" id="MobiDB-lite"/>
    </source>
</evidence>
<keyword evidence="2" id="KW-0812">Transmembrane</keyword>
<comment type="caution">
    <text evidence="3">The sequence shown here is derived from an EMBL/GenBank/DDBJ whole genome shotgun (WGS) entry which is preliminary data.</text>
</comment>
<name>A0A9D4NZY0_DERFA</name>
<dbReference type="AlphaFoldDB" id="A0A9D4NZY0"/>